<evidence type="ECO:0000259" key="8">
    <source>
        <dbReference type="PROSITE" id="PS50071"/>
    </source>
</evidence>
<gene>
    <name evidence="9" type="ORF">OSB1V03_LOCUS15488</name>
</gene>
<dbReference type="InterPro" id="IPR020479">
    <property type="entry name" value="HD_metazoa"/>
</dbReference>
<dbReference type="EMBL" id="CAJPIZ010016016">
    <property type="protein sequence ID" value="CAG2115526.1"/>
    <property type="molecule type" value="Genomic_DNA"/>
</dbReference>
<dbReference type="GO" id="GO:0005634">
    <property type="term" value="C:nucleus"/>
    <property type="evidence" value="ECO:0007669"/>
    <property type="project" value="UniProtKB-SubCell"/>
</dbReference>
<comment type="subcellular location">
    <subcellularLocation>
        <location evidence="1 5 6">Nucleus</location>
    </subcellularLocation>
</comment>
<evidence type="ECO:0000313" key="9">
    <source>
        <dbReference type="EMBL" id="CAD7635096.1"/>
    </source>
</evidence>
<dbReference type="InterPro" id="IPR001356">
    <property type="entry name" value="HD"/>
</dbReference>
<evidence type="ECO:0000313" key="10">
    <source>
        <dbReference type="Proteomes" id="UP000759131"/>
    </source>
</evidence>
<reference evidence="9" key="1">
    <citation type="submission" date="2020-11" db="EMBL/GenBank/DDBJ databases">
        <authorList>
            <person name="Tran Van P."/>
        </authorList>
    </citation>
    <scope>NUCLEOTIDE SEQUENCE</scope>
</reference>
<keyword evidence="3 5" id="KW-0371">Homeobox</keyword>
<dbReference type="InterPro" id="IPR009057">
    <property type="entry name" value="Homeodomain-like_sf"/>
</dbReference>
<dbReference type="Proteomes" id="UP000759131">
    <property type="component" value="Unassembled WGS sequence"/>
</dbReference>
<keyword evidence="10" id="KW-1185">Reference proteome</keyword>
<feature type="region of interest" description="Disordered" evidence="7">
    <location>
        <begin position="29"/>
        <end position="49"/>
    </location>
</feature>
<dbReference type="PRINTS" id="PR00031">
    <property type="entry name" value="HTHREPRESSR"/>
</dbReference>
<dbReference type="GO" id="GO:0000978">
    <property type="term" value="F:RNA polymerase II cis-regulatory region sequence-specific DNA binding"/>
    <property type="evidence" value="ECO:0007669"/>
    <property type="project" value="TreeGrafter"/>
</dbReference>
<evidence type="ECO:0000256" key="1">
    <source>
        <dbReference type="ARBA" id="ARBA00004123"/>
    </source>
</evidence>
<dbReference type="PANTHER" id="PTHR45664">
    <property type="entry name" value="PROTEIN ZERKNUELLT 1-RELATED"/>
    <property type="match status" value="1"/>
</dbReference>
<evidence type="ECO:0000256" key="4">
    <source>
        <dbReference type="ARBA" id="ARBA00023242"/>
    </source>
</evidence>
<evidence type="ECO:0000256" key="7">
    <source>
        <dbReference type="SAM" id="MobiDB-lite"/>
    </source>
</evidence>
<keyword evidence="4 5" id="KW-0539">Nucleus</keyword>
<evidence type="ECO:0000256" key="2">
    <source>
        <dbReference type="ARBA" id="ARBA00023125"/>
    </source>
</evidence>
<organism evidence="9">
    <name type="scientific">Medioppia subpectinata</name>
    <dbReference type="NCBI Taxonomy" id="1979941"/>
    <lineage>
        <taxon>Eukaryota</taxon>
        <taxon>Metazoa</taxon>
        <taxon>Ecdysozoa</taxon>
        <taxon>Arthropoda</taxon>
        <taxon>Chelicerata</taxon>
        <taxon>Arachnida</taxon>
        <taxon>Acari</taxon>
        <taxon>Acariformes</taxon>
        <taxon>Sarcoptiformes</taxon>
        <taxon>Oribatida</taxon>
        <taxon>Brachypylina</taxon>
        <taxon>Oppioidea</taxon>
        <taxon>Oppiidae</taxon>
        <taxon>Medioppia</taxon>
    </lineage>
</organism>
<feature type="compositionally biased region" description="Polar residues" evidence="7">
    <location>
        <begin position="33"/>
        <end position="44"/>
    </location>
</feature>
<protein>
    <recommendedName>
        <fullName evidence="8">Homeobox domain-containing protein</fullName>
    </recommendedName>
</protein>
<accession>A0A7R9L4Q9</accession>
<feature type="domain" description="Homeobox" evidence="8">
    <location>
        <begin position="52"/>
        <end position="112"/>
    </location>
</feature>
<evidence type="ECO:0000256" key="5">
    <source>
        <dbReference type="PROSITE-ProRule" id="PRU00108"/>
    </source>
</evidence>
<dbReference type="Pfam" id="PF00046">
    <property type="entry name" value="Homeodomain"/>
    <property type="match status" value="1"/>
</dbReference>
<evidence type="ECO:0000256" key="6">
    <source>
        <dbReference type="RuleBase" id="RU000682"/>
    </source>
</evidence>
<feature type="DNA-binding region" description="Homeobox" evidence="5">
    <location>
        <begin position="54"/>
        <end position="113"/>
    </location>
</feature>
<dbReference type="InterPro" id="IPR000047">
    <property type="entry name" value="HTH_motif"/>
</dbReference>
<proteinExistence type="predicted"/>
<evidence type="ECO:0000256" key="3">
    <source>
        <dbReference type="ARBA" id="ARBA00023155"/>
    </source>
</evidence>
<dbReference type="EMBL" id="OC870591">
    <property type="protein sequence ID" value="CAD7635096.1"/>
    <property type="molecule type" value="Genomic_DNA"/>
</dbReference>
<dbReference type="AlphaFoldDB" id="A0A7R9L4Q9"/>
<name>A0A7R9L4Q9_9ACAR</name>
<sequence length="190" mass="20809">MASRDKNAKQALERLLNVTVDNEMTVGLHKASSDGSNISPQSPVSADLDSSKRCSRLRTAFTSTQIVHLEYEFNKNMYLSRLRRIEIAHYLGLSEKQVKIWFQNRRVKQKKEVIVDNTGSIDTELKSGKKASGVQTCKCRCAHSVMDGDSSGDRIGGDCDEGIVCSSTGITSNTMAFNITANSANNGINS</sequence>
<dbReference type="GO" id="GO:0000981">
    <property type="term" value="F:DNA-binding transcription factor activity, RNA polymerase II-specific"/>
    <property type="evidence" value="ECO:0007669"/>
    <property type="project" value="InterPro"/>
</dbReference>
<dbReference type="Gene3D" id="1.10.10.60">
    <property type="entry name" value="Homeodomain-like"/>
    <property type="match status" value="1"/>
</dbReference>
<keyword evidence="2 5" id="KW-0238">DNA-binding</keyword>
<dbReference type="SUPFAM" id="SSF46689">
    <property type="entry name" value="Homeodomain-like"/>
    <property type="match status" value="1"/>
</dbReference>
<dbReference type="InterPro" id="IPR017970">
    <property type="entry name" value="Homeobox_CS"/>
</dbReference>
<dbReference type="PROSITE" id="PS50071">
    <property type="entry name" value="HOMEOBOX_2"/>
    <property type="match status" value="1"/>
</dbReference>
<dbReference type="SMART" id="SM00389">
    <property type="entry name" value="HOX"/>
    <property type="match status" value="1"/>
</dbReference>
<dbReference type="CDD" id="cd00086">
    <property type="entry name" value="homeodomain"/>
    <property type="match status" value="1"/>
</dbReference>
<dbReference type="PANTHER" id="PTHR45664:SF20">
    <property type="entry name" value="AGAP001560-PA"/>
    <property type="match status" value="1"/>
</dbReference>
<dbReference type="PRINTS" id="PR00024">
    <property type="entry name" value="HOMEOBOX"/>
</dbReference>
<dbReference type="PROSITE" id="PS00027">
    <property type="entry name" value="HOMEOBOX_1"/>
    <property type="match status" value="1"/>
</dbReference>
<dbReference type="OrthoDB" id="6159439at2759"/>